<reference evidence="10 11" key="1">
    <citation type="submission" date="2024-08" db="EMBL/GenBank/DDBJ databases">
        <title>Insights into the chromosomal genome structure of Flemingia macrophylla.</title>
        <authorList>
            <person name="Ding Y."/>
            <person name="Zhao Y."/>
            <person name="Bi W."/>
            <person name="Wu M."/>
            <person name="Zhao G."/>
            <person name="Gong Y."/>
            <person name="Li W."/>
            <person name="Zhang P."/>
        </authorList>
    </citation>
    <scope>NUCLEOTIDE SEQUENCE [LARGE SCALE GENOMIC DNA]</scope>
    <source>
        <strain evidence="10">DYQJB</strain>
        <tissue evidence="10">Leaf</tissue>
    </source>
</reference>
<dbReference type="AlphaFoldDB" id="A0ABD1L7D3"/>
<evidence type="ECO:0000256" key="4">
    <source>
        <dbReference type="ARBA" id="ARBA00023235"/>
    </source>
</evidence>
<proteinExistence type="inferred from homology"/>
<dbReference type="PANTHER" id="PTHR45843:SF1">
    <property type="entry name" value="PEPTIDYL-PROLYL CIS-TRANS ISOMERASE-LIKE 4"/>
    <property type="match status" value="1"/>
</dbReference>
<evidence type="ECO:0000256" key="3">
    <source>
        <dbReference type="ARBA" id="ARBA00023110"/>
    </source>
</evidence>
<dbReference type="PANTHER" id="PTHR45843">
    <property type="entry name" value="PEPTIDYL-PROLYL CIS-TRANS ISOMERASE-LIKE 4"/>
    <property type="match status" value="1"/>
</dbReference>
<comment type="function">
    <text evidence="6">PPIases accelerate the folding of proteins. It catalyzes the cis-trans isomerization of proline imidic peptide bonds in oligopeptides.</text>
</comment>
<comment type="subcellular location">
    <subcellularLocation>
        <location evidence="2 6">Nucleus</location>
    </subcellularLocation>
</comment>
<feature type="signal peptide" evidence="8">
    <location>
        <begin position="1"/>
        <end position="19"/>
    </location>
</feature>
<dbReference type="GO" id="GO:0005634">
    <property type="term" value="C:nucleus"/>
    <property type="evidence" value="ECO:0007669"/>
    <property type="project" value="UniProtKB-SubCell"/>
</dbReference>
<dbReference type="GO" id="GO:0003755">
    <property type="term" value="F:peptidyl-prolyl cis-trans isomerase activity"/>
    <property type="evidence" value="ECO:0007669"/>
    <property type="project" value="UniProtKB-UniRule"/>
</dbReference>
<feature type="region of interest" description="Disordered" evidence="7">
    <location>
        <begin position="275"/>
        <end position="307"/>
    </location>
</feature>
<keyword evidence="6" id="KW-0694">RNA-binding</keyword>
<dbReference type="SUPFAM" id="SSF54928">
    <property type="entry name" value="RNA-binding domain, RBD"/>
    <property type="match status" value="1"/>
</dbReference>
<evidence type="ECO:0000313" key="11">
    <source>
        <dbReference type="Proteomes" id="UP001603857"/>
    </source>
</evidence>
<dbReference type="Proteomes" id="UP001603857">
    <property type="component" value="Unassembled WGS sequence"/>
</dbReference>
<feature type="domain" description="RRM" evidence="9">
    <location>
        <begin position="58"/>
        <end position="90"/>
    </location>
</feature>
<name>A0ABD1L7D3_9FABA</name>
<dbReference type="InterPro" id="IPR035979">
    <property type="entry name" value="RBD_domain_sf"/>
</dbReference>
<organism evidence="10 11">
    <name type="scientific">Flemingia macrophylla</name>
    <dbReference type="NCBI Taxonomy" id="520843"/>
    <lineage>
        <taxon>Eukaryota</taxon>
        <taxon>Viridiplantae</taxon>
        <taxon>Streptophyta</taxon>
        <taxon>Embryophyta</taxon>
        <taxon>Tracheophyta</taxon>
        <taxon>Spermatophyta</taxon>
        <taxon>Magnoliopsida</taxon>
        <taxon>eudicotyledons</taxon>
        <taxon>Gunneridae</taxon>
        <taxon>Pentapetalae</taxon>
        <taxon>rosids</taxon>
        <taxon>fabids</taxon>
        <taxon>Fabales</taxon>
        <taxon>Fabaceae</taxon>
        <taxon>Papilionoideae</taxon>
        <taxon>50 kb inversion clade</taxon>
        <taxon>NPAAA clade</taxon>
        <taxon>indigoferoid/millettioid clade</taxon>
        <taxon>Phaseoleae</taxon>
        <taxon>Flemingia</taxon>
    </lineage>
</organism>
<evidence type="ECO:0000259" key="9">
    <source>
        <dbReference type="Pfam" id="PF00076"/>
    </source>
</evidence>
<dbReference type="GO" id="GO:0003723">
    <property type="term" value="F:RNA binding"/>
    <property type="evidence" value="ECO:0007669"/>
    <property type="project" value="UniProtKB-UniRule"/>
</dbReference>
<dbReference type="InterPro" id="IPR012677">
    <property type="entry name" value="Nucleotide-bd_a/b_plait_sf"/>
</dbReference>
<dbReference type="EMBL" id="JBGMDY010000010">
    <property type="protein sequence ID" value="KAL2319421.1"/>
    <property type="molecule type" value="Genomic_DNA"/>
</dbReference>
<keyword evidence="5 6" id="KW-0539">Nucleus</keyword>
<protein>
    <recommendedName>
        <fullName evidence="6">Peptidyl-prolyl cis-trans isomerase</fullName>
        <shortName evidence="6">PPIase</shortName>
        <ecNumber evidence="6">5.2.1.8</ecNumber>
    </recommendedName>
</protein>
<dbReference type="InterPro" id="IPR000504">
    <property type="entry name" value="RRM_dom"/>
</dbReference>
<sequence>MLCVVVVVLTIAFTAKVHDEVRLEDDWVPMDERLNPAELEEVIRSKEAHSRAVVLESDEDLHTIFSRFGTVSSAEIICDHKTGDSLCYAFTLMTYIDINSGLELQLIESSLSPKFVELEAAGFVFLVQIHQGNTIIATGKSSLRVVKRVLKGCRDVAFSKGLKKDKFGSKDLILDLVLRWTQSHHSSLERYSKCTRELILQFKMSHHKEARIPRKPSYHYDHLDDEDRKDKEYAKWLAIANNPLYNEDEKDREYAKWYQYEKACRHSNNFPPSYNDIVRPLPTKSKKKKSSSKHLSKYTSSSHDSTNFSTCRNKDLICLAELQKNCNNVDEIMDEWKRTNKRKDRIKQVEKWLASLEKSLKKDNTSQVLKNKEGRVSTKNDFQKTSLLPKDFRPSLPISNNHEVEILKSTTFKKNES</sequence>
<evidence type="ECO:0000256" key="1">
    <source>
        <dbReference type="ARBA" id="ARBA00000971"/>
    </source>
</evidence>
<evidence type="ECO:0000313" key="10">
    <source>
        <dbReference type="EMBL" id="KAL2319421.1"/>
    </source>
</evidence>
<keyword evidence="4 6" id="KW-0413">Isomerase</keyword>
<comment type="similarity">
    <text evidence="6">Belongs to the cyclophilin-type PPIase family. PPIL4 subfamily.</text>
</comment>
<keyword evidence="11" id="KW-1185">Reference proteome</keyword>
<comment type="catalytic activity">
    <reaction evidence="1 6">
        <text>[protein]-peptidylproline (omega=180) = [protein]-peptidylproline (omega=0)</text>
        <dbReference type="Rhea" id="RHEA:16237"/>
        <dbReference type="Rhea" id="RHEA-COMP:10747"/>
        <dbReference type="Rhea" id="RHEA-COMP:10748"/>
        <dbReference type="ChEBI" id="CHEBI:83833"/>
        <dbReference type="ChEBI" id="CHEBI:83834"/>
        <dbReference type="EC" id="5.2.1.8"/>
    </reaction>
</comment>
<evidence type="ECO:0000256" key="2">
    <source>
        <dbReference type="ARBA" id="ARBA00004123"/>
    </source>
</evidence>
<gene>
    <name evidence="10" type="ORF">Fmac_028390</name>
</gene>
<dbReference type="Gene3D" id="3.30.70.330">
    <property type="match status" value="1"/>
</dbReference>
<evidence type="ECO:0000256" key="8">
    <source>
        <dbReference type="SAM" id="SignalP"/>
    </source>
</evidence>
<evidence type="ECO:0000256" key="5">
    <source>
        <dbReference type="ARBA" id="ARBA00023242"/>
    </source>
</evidence>
<feature type="chain" id="PRO_5044791128" description="Peptidyl-prolyl cis-trans isomerase" evidence="8">
    <location>
        <begin position="20"/>
        <end position="417"/>
    </location>
</feature>
<dbReference type="EC" id="5.2.1.8" evidence="6"/>
<dbReference type="Pfam" id="PF00076">
    <property type="entry name" value="RRM_1"/>
    <property type="match status" value="1"/>
</dbReference>
<feature type="compositionally biased region" description="Basic residues" evidence="7">
    <location>
        <begin position="284"/>
        <end position="296"/>
    </location>
</feature>
<evidence type="ECO:0000256" key="7">
    <source>
        <dbReference type="SAM" id="MobiDB-lite"/>
    </source>
</evidence>
<evidence type="ECO:0000256" key="6">
    <source>
        <dbReference type="RuleBase" id="RU365081"/>
    </source>
</evidence>
<comment type="caution">
    <text evidence="10">The sequence shown here is derived from an EMBL/GenBank/DDBJ whole genome shotgun (WGS) entry which is preliminary data.</text>
</comment>
<keyword evidence="3 6" id="KW-0697">Rotamase</keyword>
<accession>A0ABD1L7D3</accession>
<dbReference type="InterPro" id="IPR035542">
    <property type="entry name" value="CRIP"/>
</dbReference>
<keyword evidence="8" id="KW-0732">Signal</keyword>